<dbReference type="GO" id="GO:0009103">
    <property type="term" value="P:lipopolysaccharide biosynthetic process"/>
    <property type="evidence" value="ECO:0007669"/>
    <property type="project" value="UniProtKB-ARBA"/>
</dbReference>
<evidence type="ECO:0000313" key="10">
    <source>
        <dbReference type="EMBL" id="ADK85464.1"/>
    </source>
</evidence>
<evidence type="ECO:0000256" key="2">
    <source>
        <dbReference type="ARBA" id="ARBA00022475"/>
    </source>
</evidence>
<feature type="transmembrane region" description="Helical" evidence="8">
    <location>
        <begin position="171"/>
        <end position="203"/>
    </location>
</feature>
<evidence type="ECO:0000313" key="11">
    <source>
        <dbReference type="Proteomes" id="UP000009047"/>
    </source>
</evidence>
<keyword evidence="4 10" id="KW-0808">Transferase</keyword>
<evidence type="ECO:0000256" key="8">
    <source>
        <dbReference type="SAM" id="Phobius"/>
    </source>
</evidence>
<keyword evidence="5 8" id="KW-0812">Transmembrane</keyword>
<feature type="transmembrane region" description="Helical" evidence="8">
    <location>
        <begin position="306"/>
        <end position="327"/>
    </location>
</feature>
<dbReference type="OrthoDB" id="9815691at2"/>
<keyword evidence="7 8" id="KW-0472">Membrane</keyword>
<accession>E1QIE7</accession>
<proteinExistence type="predicted"/>
<feature type="transmembrane region" description="Helical" evidence="8">
    <location>
        <begin position="142"/>
        <end position="159"/>
    </location>
</feature>
<gene>
    <name evidence="10" type="ordered locus">Deba_2099</name>
</gene>
<evidence type="ECO:0000256" key="1">
    <source>
        <dbReference type="ARBA" id="ARBA00004651"/>
    </source>
</evidence>
<organism evidence="10 11">
    <name type="scientific">Desulfarculus baarsii (strain ATCC 33931 / DSM 2075 / LMG 7858 / VKM B-1802 / 2st14)</name>
    <dbReference type="NCBI Taxonomy" id="644282"/>
    <lineage>
        <taxon>Bacteria</taxon>
        <taxon>Pseudomonadati</taxon>
        <taxon>Thermodesulfobacteriota</taxon>
        <taxon>Desulfarculia</taxon>
        <taxon>Desulfarculales</taxon>
        <taxon>Desulfarculaceae</taxon>
        <taxon>Desulfarculus</taxon>
    </lineage>
</organism>
<feature type="transmembrane region" description="Helical" evidence="8">
    <location>
        <begin position="116"/>
        <end position="135"/>
    </location>
</feature>
<evidence type="ECO:0000256" key="3">
    <source>
        <dbReference type="ARBA" id="ARBA00022676"/>
    </source>
</evidence>
<keyword evidence="2" id="KW-1003">Cell membrane</keyword>
<comment type="subcellular location">
    <subcellularLocation>
        <location evidence="1">Cell membrane</location>
        <topology evidence="1">Multi-pass membrane protein</topology>
    </subcellularLocation>
</comment>
<evidence type="ECO:0000259" key="9">
    <source>
        <dbReference type="Pfam" id="PF13231"/>
    </source>
</evidence>
<dbReference type="eggNOG" id="COG1807">
    <property type="taxonomic scope" value="Bacteria"/>
</dbReference>
<dbReference type="InterPro" id="IPR050297">
    <property type="entry name" value="LipidA_mod_glycosyltrf_83"/>
</dbReference>
<sequence>MKWSNEAGLWLVAAVIVTLLAGLMFLADLGGLALTDRDEGEYAATVGEMVRSGDYLVPTLNGRNYLEKPILIFWAIAGAQAVFGPGELAARLPSALPALAVILLVGALAWRYGGLALGVMSAAACAFTPLFVLVGRASLTDMLLTLWITGALAAFFVAVEEQEPGRRRWWYLAAWAALGLGFLTKGPVAPAVVLPTALIYALCQRRLWPVLKTAQIHWGLLIFLVINLPWYGLVFLRLGGEFWDAFFVAQNLRRFSEVLLGHGGGFLLYPPVMLLGGFPFVAAALPELGRALGRNPATARAQDPLARLRLLAAIAALVVLVAFSLAATKQINYILPAFPFLALLAGCYLLGLWKGQAGGRLARGVFGVALGFSGGLMTVAVLALPAGLPLFWDKIVASIRFDSSEYALPEAAPLVALWPILLGLTLGALLVGVWLAWRRGSLRLIPPILASGALLGCAMLFFGLLPQVAQAIQEPAKQMALALKERAPADRVVSYGLWKPTMIFYLDRQIPRLRVEQQQELAVELAKAEPVWLLSRVALAQKLAAAPGFVELGRWGGYLLGGNQAASARWRQGQAAPAAPGDPS</sequence>
<dbReference type="GO" id="GO:0016763">
    <property type="term" value="F:pentosyltransferase activity"/>
    <property type="evidence" value="ECO:0007669"/>
    <property type="project" value="TreeGrafter"/>
</dbReference>
<dbReference type="Proteomes" id="UP000009047">
    <property type="component" value="Chromosome"/>
</dbReference>
<dbReference type="RefSeq" id="WP_013258905.1">
    <property type="nucleotide sequence ID" value="NC_014365.1"/>
</dbReference>
<name>E1QIE7_DESB2</name>
<feature type="transmembrane region" description="Helical" evidence="8">
    <location>
        <begin position="444"/>
        <end position="465"/>
    </location>
</feature>
<dbReference type="Pfam" id="PF13231">
    <property type="entry name" value="PMT_2"/>
    <property type="match status" value="1"/>
</dbReference>
<feature type="transmembrane region" description="Helical" evidence="8">
    <location>
        <begin position="365"/>
        <end position="392"/>
    </location>
</feature>
<reference evidence="10 11" key="1">
    <citation type="journal article" date="2010" name="Stand. Genomic Sci.">
        <title>Complete genome sequence of Desulfarculus baarsii type strain (2st14).</title>
        <authorList>
            <person name="Sun H."/>
            <person name="Spring S."/>
            <person name="Lapidus A."/>
            <person name="Davenport K."/>
            <person name="Del Rio T.G."/>
            <person name="Tice H."/>
            <person name="Nolan M."/>
            <person name="Copeland A."/>
            <person name="Cheng J.F."/>
            <person name="Lucas S."/>
            <person name="Tapia R."/>
            <person name="Goodwin L."/>
            <person name="Pitluck S."/>
            <person name="Ivanova N."/>
            <person name="Pagani I."/>
            <person name="Mavromatis K."/>
            <person name="Ovchinnikova G."/>
            <person name="Pati A."/>
            <person name="Chen A."/>
            <person name="Palaniappan K."/>
            <person name="Hauser L."/>
            <person name="Chang Y.J."/>
            <person name="Jeffries C.D."/>
            <person name="Detter J.C."/>
            <person name="Han C."/>
            <person name="Rohde M."/>
            <person name="Brambilla E."/>
            <person name="Goker M."/>
            <person name="Woyke T."/>
            <person name="Bristow J."/>
            <person name="Eisen J.A."/>
            <person name="Markowitz V."/>
            <person name="Hugenholtz P."/>
            <person name="Kyrpides N.C."/>
            <person name="Klenk H.P."/>
            <person name="Land M."/>
        </authorList>
    </citation>
    <scope>NUCLEOTIDE SEQUENCE [LARGE SCALE GENOMIC DNA]</scope>
    <source>
        <strain evidence="11">ATCC 33931 / DSM 2075 / LMG 7858 / VKM B-1802 / 2st14</strain>
    </source>
</reference>
<dbReference type="KEGG" id="dbr:Deba_2099"/>
<feature type="transmembrane region" description="Helical" evidence="8">
    <location>
        <begin position="7"/>
        <end position="27"/>
    </location>
</feature>
<keyword evidence="11" id="KW-1185">Reference proteome</keyword>
<feature type="transmembrane region" description="Helical" evidence="8">
    <location>
        <begin position="215"/>
        <end position="236"/>
    </location>
</feature>
<feature type="domain" description="Glycosyltransferase RgtA/B/C/D-like" evidence="9">
    <location>
        <begin position="68"/>
        <end position="230"/>
    </location>
</feature>
<dbReference type="InterPro" id="IPR038731">
    <property type="entry name" value="RgtA/B/C-like"/>
</dbReference>
<evidence type="ECO:0000256" key="7">
    <source>
        <dbReference type="ARBA" id="ARBA00023136"/>
    </source>
</evidence>
<protein>
    <submittedName>
        <fullName evidence="10">Glycosyl transferase family 39</fullName>
    </submittedName>
</protein>
<keyword evidence="3" id="KW-0328">Glycosyltransferase</keyword>
<evidence type="ECO:0000256" key="5">
    <source>
        <dbReference type="ARBA" id="ARBA00022692"/>
    </source>
</evidence>
<feature type="transmembrane region" description="Helical" evidence="8">
    <location>
        <begin position="266"/>
        <end position="285"/>
    </location>
</feature>
<dbReference type="PANTHER" id="PTHR33908:SF3">
    <property type="entry name" value="UNDECAPRENYL PHOSPHATE-ALPHA-4-AMINO-4-DEOXY-L-ARABINOSE ARABINOSYL TRANSFERASE"/>
    <property type="match status" value="1"/>
</dbReference>
<evidence type="ECO:0000256" key="4">
    <source>
        <dbReference type="ARBA" id="ARBA00022679"/>
    </source>
</evidence>
<dbReference type="EMBL" id="CP002085">
    <property type="protein sequence ID" value="ADK85464.1"/>
    <property type="molecule type" value="Genomic_DNA"/>
</dbReference>
<feature type="transmembrane region" description="Helical" evidence="8">
    <location>
        <begin position="333"/>
        <end position="353"/>
    </location>
</feature>
<dbReference type="AlphaFoldDB" id="E1QIE7"/>
<dbReference type="CAZy" id="GT83">
    <property type="family name" value="Glycosyltransferase Family 83"/>
</dbReference>
<keyword evidence="6 8" id="KW-1133">Transmembrane helix</keyword>
<dbReference type="PANTHER" id="PTHR33908">
    <property type="entry name" value="MANNOSYLTRANSFERASE YKCB-RELATED"/>
    <property type="match status" value="1"/>
</dbReference>
<dbReference type="HOGENOM" id="CLU_019200_0_1_7"/>
<dbReference type="GO" id="GO:0005886">
    <property type="term" value="C:plasma membrane"/>
    <property type="evidence" value="ECO:0007669"/>
    <property type="project" value="UniProtKB-SubCell"/>
</dbReference>
<feature type="transmembrane region" description="Helical" evidence="8">
    <location>
        <begin position="412"/>
        <end position="437"/>
    </location>
</feature>
<dbReference type="GO" id="GO:0010041">
    <property type="term" value="P:response to iron(III) ion"/>
    <property type="evidence" value="ECO:0007669"/>
    <property type="project" value="TreeGrafter"/>
</dbReference>
<dbReference type="STRING" id="644282.Deba_2099"/>
<evidence type="ECO:0000256" key="6">
    <source>
        <dbReference type="ARBA" id="ARBA00022989"/>
    </source>
</evidence>